<dbReference type="Proteomes" id="UP000774130">
    <property type="component" value="Unassembled WGS sequence"/>
</dbReference>
<dbReference type="InterPro" id="IPR022742">
    <property type="entry name" value="Hydrolase_4"/>
</dbReference>
<dbReference type="PANTHER" id="PTHR43358:SF4">
    <property type="entry name" value="ALPHA_BETA HYDROLASE FOLD-1 DOMAIN-CONTAINING PROTEIN"/>
    <property type="match status" value="1"/>
</dbReference>
<comment type="caution">
    <text evidence="2">The sequence shown here is derived from an EMBL/GenBank/DDBJ whole genome shotgun (WGS) entry which is preliminary data.</text>
</comment>
<gene>
    <name evidence="2" type="ORF">KUA55_13285</name>
</gene>
<sequence length="282" mass="31916">MSAEHNVIPTADDEAEKNLQNTKENWLNETIEKKVYITSHDGLKLVGFQYFTESLSNHWAILIHGFDSQHQEMFDKAPFFQALGFNLLLPDARAHGESDGKYIGFGWPEREDIKQWIDFILSQDTDAEIILYGVSMGGATAMMTAGEKLPKQVVAVIEDCGYSSVAEELAYQLKQLFNLPAFPLIPTVSIINYFHQGWWLREASSTKQLAKTRLPVLFIHGTEDRFVPFEMMQENYLATPTAKRVLTVEGAQHAKAGVTAGSVYWETVKEFLTENTDMKNLD</sequence>
<proteinExistence type="predicted"/>
<dbReference type="PANTHER" id="PTHR43358">
    <property type="entry name" value="ALPHA/BETA-HYDROLASE"/>
    <property type="match status" value="1"/>
</dbReference>
<feature type="domain" description="Serine aminopeptidase S33" evidence="1">
    <location>
        <begin position="61"/>
        <end position="167"/>
    </location>
</feature>
<keyword evidence="3" id="KW-1185">Reference proteome</keyword>
<dbReference type="InterPro" id="IPR052920">
    <property type="entry name" value="DNA-binding_regulatory"/>
</dbReference>
<evidence type="ECO:0000259" key="1">
    <source>
        <dbReference type="Pfam" id="PF12146"/>
    </source>
</evidence>
<evidence type="ECO:0000313" key="2">
    <source>
        <dbReference type="EMBL" id="MBV7391656.1"/>
    </source>
</evidence>
<dbReference type="Pfam" id="PF12146">
    <property type="entry name" value="Hydrolase_4"/>
    <property type="match status" value="1"/>
</dbReference>
<evidence type="ECO:0000313" key="3">
    <source>
        <dbReference type="Proteomes" id="UP000774130"/>
    </source>
</evidence>
<dbReference type="EMBL" id="JAHUZB010000005">
    <property type="protein sequence ID" value="MBV7391656.1"/>
    <property type="molecule type" value="Genomic_DNA"/>
</dbReference>
<accession>A0ABS6TFI6</accession>
<name>A0ABS6TFI6_9ENTE</name>
<protein>
    <submittedName>
        <fullName evidence="2">Alpha/beta hydrolase</fullName>
    </submittedName>
</protein>
<organism evidence="2 3">
    <name type="scientific">Enterococcus alishanensis</name>
    <dbReference type="NCBI Taxonomy" id="1303817"/>
    <lineage>
        <taxon>Bacteria</taxon>
        <taxon>Bacillati</taxon>
        <taxon>Bacillota</taxon>
        <taxon>Bacilli</taxon>
        <taxon>Lactobacillales</taxon>
        <taxon>Enterococcaceae</taxon>
        <taxon>Enterococcus</taxon>
    </lineage>
</organism>
<reference evidence="2 3" key="1">
    <citation type="submission" date="2021-06" db="EMBL/GenBank/DDBJ databases">
        <title>Enterococcus alishanensis sp. nov., a novel lactic acid bacterium isolated from fresh coffee beans.</title>
        <authorList>
            <person name="Chen Y.-S."/>
        </authorList>
    </citation>
    <scope>NUCLEOTIDE SEQUENCE [LARGE SCALE GENOMIC DNA]</scope>
    <source>
        <strain evidence="2 3">ALS3</strain>
    </source>
</reference>
<keyword evidence="2" id="KW-0378">Hydrolase</keyword>
<dbReference type="GO" id="GO:0016787">
    <property type="term" value="F:hydrolase activity"/>
    <property type="evidence" value="ECO:0007669"/>
    <property type="project" value="UniProtKB-KW"/>
</dbReference>